<evidence type="ECO:0000256" key="5">
    <source>
        <dbReference type="ARBA" id="ARBA00023136"/>
    </source>
</evidence>
<evidence type="ECO:0000313" key="7">
    <source>
        <dbReference type="EMBL" id="KAK7024485.1"/>
    </source>
</evidence>
<evidence type="ECO:0000256" key="4">
    <source>
        <dbReference type="ARBA" id="ARBA00022989"/>
    </source>
</evidence>
<name>A0AAN8WKB5_HALRR</name>
<comment type="caution">
    <text evidence="7">The sequence shown here is derived from an EMBL/GenBank/DDBJ whole genome shotgun (WGS) entry which is preliminary data.</text>
</comment>
<keyword evidence="8" id="KW-1185">Reference proteome</keyword>
<dbReference type="GO" id="GO:0016020">
    <property type="term" value="C:membrane"/>
    <property type="evidence" value="ECO:0007669"/>
    <property type="project" value="UniProtKB-SubCell"/>
</dbReference>
<feature type="domain" description="Polycystin" evidence="6">
    <location>
        <begin position="2"/>
        <end position="128"/>
    </location>
</feature>
<dbReference type="GO" id="GO:0005262">
    <property type="term" value="F:calcium channel activity"/>
    <property type="evidence" value="ECO:0007669"/>
    <property type="project" value="TreeGrafter"/>
</dbReference>
<proteinExistence type="inferred from homology"/>
<sequence length="129" mass="14681">MTCADFTNLVDEDHEDYCEGWIPLSETNKKRTSCRVDEYKYISASTLSTLPVWGTLDTYGAGGYVIRLKASNKNLKEKFTRLMEQKWIDHRTRAVIIDFASYNAQVNLFGVSRLLAEFTPGGGIIPSYR</sequence>
<dbReference type="Proteomes" id="UP001381693">
    <property type="component" value="Unassembled WGS sequence"/>
</dbReference>
<keyword evidence="3" id="KW-0812">Transmembrane</keyword>
<dbReference type="GO" id="GO:0050982">
    <property type="term" value="P:detection of mechanical stimulus"/>
    <property type="evidence" value="ECO:0007669"/>
    <property type="project" value="TreeGrafter"/>
</dbReference>
<accession>A0AAN8WKB5</accession>
<protein>
    <recommendedName>
        <fullName evidence="6">Polycystin domain-containing protein</fullName>
    </recommendedName>
</protein>
<dbReference type="Pfam" id="PF20519">
    <property type="entry name" value="Polycystin_dom"/>
    <property type="match status" value="1"/>
</dbReference>
<keyword evidence="5" id="KW-0472">Membrane</keyword>
<dbReference type="PANTHER" id="PTHR10877">
    <property type="entry name" value="POLYCYSTIN FAMILY MEMBER"/>
    <property type="match status" value="1"/>
</dbReference>
<evidence type="ECO:0000313" key="8">
    <source>
        <dbReference type="Proteomes" id="UP001381693"/>
    </source>
</evidence>
<organism evidence="7 8">
    <name type="scientific">Halocaridina rubra</name>
    <name type="common">Hawaiian red shrimp</name>
    <dbReference type="NCBI Taxonomy" id="373956"/>
    <lineage>
        <taxon>Eukaryota</taxon>
        <taxon>Metazoa</taxon>
        <taxon>Ecdysozoa</taxon>
        <taxon>Arthropoda</taxon>
        <taxon>Crustacea</taxon>
        <taxon>Multicrustacea</taxon>
        <taxon>Malacostraca</taxon>
        <taxon>Eumalacostraca</taxon>
        <taxon>Eucarida</taxon>
        <taxon>Decapoda</taxon>
        <taxon>Pleocyemata</taxon>
        <taxon>Caridea</taxon>
        <taxon>Atyoidea</taxon>
        <taxon>Atyidae</taxon>
        <taxon>Halocaridina</taxon>
    </lineage>
</organism>
<keyword evidence="4" id="KW-1133">Transmembrane helix</keyword>
<dbReference type="EMBL" id="JAXCGZ010022767">
    <property type="protein sequence ID" value="KAK7024485.1"/>
    <property type="molecule type" value="Genomic_DNA"/>
</dbReference>
<comment type="subcellular location">
    <subcellularLocation>
        <location evidence="1">Membrane</location>
        <topology evidence="1">Multi-pass membrane protein</topology>
    </subcellularLocation>
</comment>
<dbReference type="InterPro" id="IPR051223">
    <property type="entry name" value="Polycystin"/>
</dbReference>
<comment type="similarity">
    <text evidence="2">Belongs to the polycystin family.</text>
</comment>
<evidence type="ECO:0000256" key="2">
    <source>
        <dbReference type="ARBA" id="ARBA00007200"/>
    </source>
</evidence>
<gene>
    <name evidence="7" type="ORF">SK128_010797</name>
</gene>
<evidence type="ECO:0000259" key="6">
    <source>
        <dbReference type="Pfam" id="PF20519"/>
    </source>
</evidence>
<evidence type="ECO:0000256" key="1">
    <source>
        <dbReference type="ARBA" id="ARBA00004141"/>
    </source>
</evidence>
<dbReference type="AlphaFoldDB" id="A0AAN8WKB5"/>
<dbReference type="InterPro" id="IPR046791">
    <property type="entry name" value="Polycystin_dom"/>
</dbReference>
<reference evidence="7 8" key="1">
    <citation type="submission" date="2023-11" db="EMBL/GenBank/DDBJ databases">
        <title>Halocaridina rubra genome assembly.</title>
        <authorList>
            <person name="Smith C."/>
        </authorList>
    </citation>
    <scope>NUCLEOTIDE SEQUENCE [LARGE SCALE GENOMIC DNA]</scope>
    <source>
        <strain evidence="7">EP-1</strain>
        <tissue evidence="7">Whole</tissue>
    </source>
</reference>
<dbReference type="PANTHER" id="PTHR10877:SF150">
    <property type="entry name" value="REJ DOMAIN-CONTAINING PROTEIN"/>
    <property type="match status" value="1"/>
</dbReference>
<evidence type="ECO:0000256" key="3">
    <source>
        <dbReference type="ARBA" id="ARBA00022692"/>
    </source>
</evidence>